<protein>
    <submittedName>
        <fullName evidence="1">Uncharacterized protein</fullName>
    </submittedName>
</protein>
<name>A0A5B7GEZ7_PORTR</name>
<dbReference type="AlphaFoldDB" id="A0A5B7GEZ7"/>
<dbReference type="EMBL" id="VSRR010015787">
    <property type="protein sequence ID" value="MPC58561.1"/>
    <property type="molecule type" value="Genomic_DNA"/>
</dbReference>
<evidence type="ECO:0000313" key="1">
    <source>
        <dbReference type="EMBL" id="MPC58561.1"/>
    </source>
</evidence>
<proteinExistence type="predicted"/>
<dbReference type="Proteomes" id="UP000324222">
    <property type="component" value="Unassembled WGS sequence"/>
</dbReference>
<comment type="caution">
    <text evidence="1">The sequence shown here is derived from an EMBL/GenBank/DDBJ whole genome shotgun (WGS) entry which is preliminary data.</text>
</comment>
<organism evidence="1 2">
    <name type="scientific">Portunus trituberculatus</name>
    <name type="common">Swimming crab</name>
    <name type="synonym">Neptunus trituberculatus</name>
    <dbReference type="NCBI Taxonomy" id="210409"/>
    <lineage>
        <taxon>Eukaryota</taxon>
        <taxon>Metazoa</taxon>
        <taxon>Ecdysozoa</taxon>
        <taxon>Arthropoda</taxon>
        <taxon>Crustacea</taxon>
        <taxon>Multicrustacea</taxon>
        <taxon>Malacostraca</taxon>
        <taxon>Eumalacostraca</taxon>
        <taxon>Eucarida</taxon>
        <taxon>Decapoda</taxon>
        <taxon>Pleocyemata</taxon>
        <taxon>Brachyura</taxon>
        <taxon>Eubrachyura</taxon>
        <taxon>Portunoidea</taxon>
        <taxon>Portunidae</taxon>
        <taxon>Portuninae</taxon>
        <taxon>Portunus</taxon>
    </lineage>
</organism>
<accession>A0A5B7GEZ7</accession>
<keyword evidence="2" id="KW-1185">Reference proteome</keyword>
<evidence type="ECO:0000313" key="2">
    <source>
        <dbReference type="Proteomes" id="UP000324222"/>
    </source>
</evidence>
<reference evidence="1 2" key="1">
    <citation type="submission" date="2019-05" db="EMBL/GenBank/DDBJ databases">
        <title>Another draft genome of Portunus trituberculatus and its Hox gene families provides insights of decapod evolution.</title>
        <authorList>
            <person name="Jeong J.-H."/>
            <person name="Song I."/>
            <person name="Kim S."/>
            <person name="Choi T."/>
            <person name="Kim D."/>
            <person name="Ryu S."/>
            <person name="Kim W."/>
        </authorList>
    </citation>
    <scope>NUCLEOTIDE SEQUENCE [LARGE SCALE GENOMIC DNA]</scope>
    <source>
        <tissue evidence="1">Muscle</tissue>
    </source>
</reference>
<sequence length="79" mass="8706">MLLLGIFCSGEVPFSKCYEIIKPLSTCCLAQKLGAQWAISHQQDSHSLGKICMSQVVKAAKERTNNDLMTTSRGSLLFK</sequence>
<gene>
    <name evidence="1" type="ORF">E2C01_052566</name>
</gene>